<dbReference type="Pfam" id="PF07690">
    <property type="entry name" value="MFS_1"/>
    <property type="match status" value="1"/>
</dbReference>
<feature type="transmembrane region" description="Helical" evidence="4">
    <location>
        <begin position="371"/>
        <end position="392"/>
    </location>
</feature>
<feature type="transmembrane region" description="Helical" evidence="4">
    <location>
        <begin position="173"/>
        <end position="193"/>
    </location>
</feature>
<proteinExistence type="predicted"/>
<feature type="transmembrane region" description="Helical" evidence="4">
    <location>
        <begin position="258"/>
        <end position="276"/>
    </location>
</feature>
<organism evidence="6 7">
    <name type="scientific">Chitinophaga qingshengii</name>
    <dbReference type="NCBI Taxonomy" id="1569794"/>
    <lineage>
        <taxon>Bacteria</taxon>
        <taxon>Pseudomonadati</taxon>
        <taxon>Bacteroidota</taxon>
        <taxon>Chitinophagia</taxon>
        <taxon>Chitinophagales</taxon>
        <taxon>Chitinophagaceae</taxon>
        <taxon>Chitinophaga</taxon>
    </lineage>
</organism>
<keyword evidence="3 4" id="KW-0472">Membrane</keyword>
<protein>
    <submittedName>
        <fullName evidence="6">MFS transporter</fullName>
    </submittedName>
</protein>
<keyword evidence="7" id="KW-1185">Reference proteome</keyword>
<comment type="caution">
    <text evidence="6">The sequence shown here is derived from an EMBL/GenBank/DDBJ whole genome shotgun (WGS) entry which is preliminary data.</text>
</comment>
<feature type="transmembrane region" description="Helical" evidence="4">
    <location>
        <begin position="57"/>
        <end position="75"/>
    </location>
</feature>
<feature type="transmembrane region" description="Helical" evidence="4">
    <location>
        <begin position="288"/>
        <end position="319"/>
    </location>
</feature>
<name>A0ABR7TTP6_9BACT</name>
<dbReference type="Gene3D" id="1.20.1250.20">
    <property type="entry name" value="MFS general substrate transporter like domains"/>
    <property type="match status" value="1"/>
</dbReference>
<dbReference type="PROSITE" id="PS50850">
    <property type="entry name" value="MFS"/>
    <property type="match status" value="1"/>
</dbReference>
<sequence length="400" mass="42618">MKNVMTLPFERKGSRITNALVVLMAVTCGMVVANIYYNQPLLLMMAGTFGVSHEKVSIIATITQVGYTLGLLFVVPLGDKTERRKLILWKLAGATVCMWLAAASVHYYMMVAASLFIGFFSAVPQLLLPMAATLAPDESRGKVVGKVMSGLLIGILLSRTLSGIIGAHLGWRAVFLSGGVMMAILLAVLYRMLPADPPSFAGSYGSLMKSLVSLVKTYPPLRQAAFTSFLTFGAFSVFWTTLVFLLEGGPFFYKSDMVGLFGLIGACGALAAPAAGKSADSRGPQFTLRLGILAMLVAFVIMGFSSASLIGLIAGVILLDIGQQVAHISNQSKVFSLLPEARSRLNTVYMTSAFSGGALGSLLGAQVWSHWQWTGVSFLGGTFVLAALLMNLQQRNNTAS</sequence>
<evidence type="ECO:0000256" key="1">
    <source>
        <dbReference type="ARBA" id="ARBA00022692"/>
    </source>
</evidence>
<evidence type="ECO:0000256" key="2">
    <source>
        <dbReference type="ARBA" id="ARBA00022989"/>
    </source>
</evidence>
<evidence type="ECO:0000259" key="5">
    <source>
        <dbReference type="PROSITE" id="PS50850"/>
    </source>
</evidence>
<feature type="transmembrane region" description="Helical" evidence="4">
    <location>
        <begin position="147"/>
        <end position="167"/>
    </location>
</feature>
<dbReference type="EMBL" id="JACVFC010000002">
    <property type="protein sequence ID" value="MBC9932349.1"/>
    <property type="molecule type" value="Genomic_DNA"/>
</dbReference>
<dbReference type="InterPro" id="IPR020846">
    <property type="entry name" value="MFS_dom"/>
</dbReference>
<keyword evidence="1 4" id="KW-0812">Transmembrane</keyword>
<dbReference type="SUPFAM" id="SSF103473">
    <property type="entry name" value="MFS general substrate transporter"/>
    <property type="match status" value="1"/>
</dbReference>
<feature type="transmembrane region" description="Helical" evidence="4">
    <location>
        <begin position="224"/>
        <end position="246"/>
    </location>
</feature>
<gene>
    <name evidence="6" type="ORF">ICL07_18325</name>
</gene>
<evidence type="ECO:0000313" key="7">
    <source>
        <dbReference type="Proteomes" id="UP000659124"/>
    </source>
</evidence>
<dbReference type="CDD" id="cd17324">
    <property type="entry name" value="MFS_NepI_like"/>
    <property type="match status" value="1"/>
</dbReference>
<evidence type="ECO:0000313" key="6">
    <source>
        <dbReference type="EMBL" id="MBC9932349.1"/>
    </source>
</evidence>
<evidence type="ECO:0000256" key="3">
    <source>
        <dbReference type="ARBA" id="ARBA00023136"/>
    </source>
</evidence>
<evidence type="ECO:0000256" key="4">
    <source>
        <dbReference type="SAM" id="Phobius"/>
    </source>
</evidence>
<dbReference type="PANTHER" id="PTHR42910:SF1">
    <property type="entry name" value="MAJOR FACILITATOR SUPERFAMILY (MFS) PROFILE DOMAIN-CONTAINING PROTEIN"/>
    <property type="match status" value="1"/>
</dbReference>
<accession>A0ABR7TTP6</accession>
<feature type="domain" description="Major facilitator superfamily (MFS) profile" evidence="5">
    <location>
        <begin position="17"/>
        <end position="399"/>
    </location>
</feature>
<feature type="transmembrane region" description="Helical" evidence="4">
    <location>
        <begin position="347"/>
        <end position="365"/>
    </location>
</feature>
<reference evidence="6 7" key="1">
    <citation type="submission" date="2020-09" db="EMBL/GenBank/DDBJ databases">
        <title>Genome sequences of type strains of Chitinophaga qingshengii and Chitinophaga varians.</title>
        <authorList>
            <person name="Kittiwongwattana C."/>
        </authorList>
    </citation>
    <scope>NUCLEOTIDE SEQUENCE [LARGE SCALE GENOMIC DNA]</scope>
    <source>
        <strain evidence="6 7">JCM 30026</strain>
    </source>
</reference>
<feature type="transmembrane region" description="Helical" evidence="4">
    <location>
        <begin position="20"/>
        <end position="37"/>
    </location>
</feature>
<dbReference type="PANTHER" id="PTHR42910">
    <property type="entry name" value="TRANSPORTER SCO4007-RELATED"/>
    <property type="match status" value="1"/>
</dbReference>
<dbReference type="Proteomes" id="UP000659124">
    <property type="component" value="Unassembled WGS sequence"/>
</dbReference>
<keyword evidence="2 4" id="KW-1133">Transmembrane helix</keyword>
<dbReference type="RefSeq" id="WP_188089475.1">
    <property type="nucleotide sequence ID" value="NZ_JACVFC010000002.1"/>
</dbReference>
<dbReference type="InterPro" id="IPR011701">
    <property type="entry name" value="MFS"/>
</dbReference>
<dbReference type="InterPro" id="IPR036259">
    <property type="entry name" value="MFS_trans_sf"/>
</dbReference>
<feature type="transmembrane region" description="Helical" evidence="4">
    <location>
        <begin position="87"/>
        <end position="109"/>
    </location>
</feature>